<dbReference type="Proteomes" id="UP000037854">
    <property type="component" value="Unassembled WGS sequence"/>
</dbReference>
<evidence type="ECO:0000313" key="3">
    <source>
        <dbReference type="Proteomes" id="UP000037854"/>
    </source>
</evidence>
<keyword evidence="1" id="KW-1133">Transmembrane helix</keyword>
<proteinExistence type="predicted"/>
<accession>A0ABR5MMF2</accession>
<feature type="transmembrane region" description="Helical" evidence="1">
    <location>
        <begin position="58"/>
        <end position="74"/>
    </location>
</feature>
<gene>
    <name evidence="2" type="ORF">AFL42_02430</name>
</gene>
<dbReference type="RefSeq" id="WP_060667721.1">
    <property type="nucleotide sequence ID" value="NZ_JAHHXM010000001.1"/>
</dbReference>
<sequence>MEARYFNAERVSPYAKELVVLAITSGSTISILLSPLIMPVIVLSSENGLSSLKNGIRFNWKYAVVIYVLVQAYVQTKVRINKYVDDK</sequence>
<reference evidence="2 3" key="1">
    <citation type="submission" date="2015-07" db="EMBL/GenBank/DDBJ databases">
        <title>High-quality draft genome sequence of Oceanobacillus caeni HM6, a bacillus isolated from a human feces.</title>
        <authorList>
            <person name="Kumar J."/>
            <person name="Verma M.K."/>
            <person name="Pandey R."/>
            <person name="Bhambi M."/>
            <person name="Chauhan N."/>
        </authorList>
    </citation>
    <scope>NUCLEOTIDE SEQUENCE [LARGE SCALE GENOMIC DNA]</scope>
    <source>
        <strain evidence="2 3">HM6</strain>
    </source>
</reference>
<evidence type="ECO:0000313" key="2">
    <source>
        <dbReference type="EMBL" id="KPH77834.1"/>
    </source>
</evidence>
<dbReference type="EMBL" id="LGTK01000005">
    <property type="protein sequence ID" value="KPH77834.1"/>
    <property type="molecule type" value="Genomic_DNA"/>
</dbReference>
<evidence type="ECO:0008006" key="4">
    <source>
        <dbReference type="Google" id="ProtNLM"/>
    </source>
</evidence>
<keyword evidence="3" id="KW-1185">Reference proteome</keyword>
<feature type="transmembrane region" description="Helical" evidence="1">
    <location>
        <begin position="18"/>
        <end position="38"/>
    </location>
</feature>
<organism evidence="2 3">
    <name type="scientific">Oceanobacillus caeni</name>
    <dbReference type="NCBI Taxonomy" id="405946"/>
    <lineage>
        <taxon>Bacteria</taxon>
        <taxon>Bacillati</taxon>
        <taxon>Bacillota</taxon>
        <taxon>Bacilli</taxon>
        <taxon>Bacillales</taxon>
        <taxon>Bacillaceae</taxon>
        <taxon>Oceanobacillus</taxon>
    </lineage>
</organism>
<keyword evidence="1" id="KW-0812">Transmembrane</keyword>
<protein>
    <recommendedName>
        <fullName evidence="4">ABC transmembrane type-1 domain-containing protein</fullName>
    </recommendedName>
</protein>
<evidence type="ECO:0000256" key="1">
    <source>
        <dbReference type="SAM" id="Phobius"/>
    </source>
</evidence>
<comment type="caution">
    <text evidence="2">The sequence shown here is derived from an EMBL/GenBank/DDBJ whole genome shotgun (WGS) entry which is preliminary data.</text>
</comment>
<name>A0ABR5MMF2_9BACI</name>
<keyword evidence="1" id="KW-0472">Membrane</keyword>